<accession>A0A9Q0YQM9</accession>
<protein>
    <submittedName>
        <fullName evidence="6">Meiotic recombination protein REC8-like</fullName>
    </submittedName>
</protein>
<sequence>MFYSQDILQKRGGKFGIVWLAATRAGALSKKDYYSVHVVKSCDDVLQHVTLKATLHGVKQRFSLYLSSQLMYGITKVYGKQADYLLAEVQRLHRQFSSTRLLLATLADPDEVDHFQLPKAARSAAYCTLPQPDLNQDIFMSDWLMTLRVPPNIFEEEFISSGIMRGSPGMSFISPDRPISPLEELEDVWDKQHIVSDIGEITLREDEPIVPDVQVGELDDLGGLVPHGMEEALASIQYPDEEGLLVDGKGDADIDITATGREGKAWTVEEETGKLVLSPIATRRRSKRLASSEGVTAEVVSTPVVASTKPLEKESSDEGVPEFKTPQSPSGKAVDIPILRLAAIHEEEGSTPVVAPKGRKRRRQLVFVDLKTQLSKSDMRSNMSDFENLIETDVLANPNPLPSAKDLFKEPARKAARMSSVLVDLWQEGASVSAPRETEEEDDRVWSTEYLRPSVPKTSSSDEVSPESKLQEVPELGRGDFESPEHLREQASKADDSRASAAKMDDTPASLILTDISKLSESREGSRQGSFIAEPSLQRLRRPEESIEEEGLAAVQDIQMDGVVPHPDEFLIPEEPELIVHEQGIQSGDWDGKPAELSTSEDEEKGIPHENIYNQILELTSKQGNTSFQELVPFTTDRKIAAKIFAVCLEYAKERLIHFKQSRPYANILIYSA</sequence>
<dbReference type="Proteomes" id="UP001152320">
    <property type="component" value="Chromosome 17"/>
</dbReference>
<feature type="domain" description="Rad21/Rec8-like protein N-terminal" evidence="5">
    <location>
        <begin position="1"/>
        <end position="98"/>
    </location>
</feature>
<feature type="region of interest" description="Disordered" evidence="3">
    <location>
        <begin position="431"/>
        <end position="506"/>
    </location>
</feature>
<dbReference type="GO" id="GO:0051177">
    <property type="term" value="P:meiotic sister chromatid cohesion"/>
    <property type="evidence" value="ECO:0007669"/>
    <property type="project" value="TreeGrafter"/>
</dbReference>
<evidence type="ECO:0000259" key="4">
    <source>
        <dbReference type="Pfam" id="PF04824"/>
    </source>
</evidence>
<evidence type="ECO:0000256" key="2">
    <source>
        <dbReference type="ARBA" id="ARBA00023242"/>
    </source>
</evidence>
<dbReference type="GO" id="GO:0003682">
    <property type="term" value="F:chromatin binding"/>
    <property type="evidence" value="ECO:0007669"/>
    <property type="project" value="TreeGrafter"/>
</dbReference>
<evidence type="ECO:0000256" key="3">
    <source>
        <dbReference type="SAM" id="MobiDB-lite"/>
    </source>
</evidence>
<dbReference type="InterPro" id="IPR006910">
    <property type="entry name" value="Rad21_Rec8_N"/>
</dbReference>
<gene>
    <name evidence="6" type="ORF">HOLleu_33359</name>
</gene>
<dbReference type="GO" id="GO:0006302">
    <property type="term" value="P:double-strand break repair"/>
    <property type="evidence" value="ECO:0007669"/>
    <property type="project" value="TreeGrafter"/>
</dbReference>
<dbReference type="InterPro" id="IPR006909">
    <property type="entry name" value="Rad21/Rec8_C_eu"/>
</dbReference>
<proteinExistence type="predicted"/>
<dbReference type="GO" id="GO:0030893">
    <property type="term" value="C:meiotic cohesin complex"/>
    <property type="evidence" value="ECO:0007669"/>
    <property type="project" value="TreeGrafter"/>
</dbReference>
<dbReference type="Pfam" id="PF04824">
    <property type="entry name" value="Rad21_Rec8"/>
    <property type="match status" value="1"/>
</dbReference>
<keyword evidence="2" id="KW-0539">Nucleus</keyword>
<keyword evidence="7" id="KW-1185">Reference proteome</keyword>
<dbReference type="InterPro" id="IPR039781">
    <property type="entry name" value="Rad21/Rec8-like"/>
</dbReference>
<dbReference type="PANTHER" id="PTHR12585">
    <property type="entry name" value="SCC1 / RAD21 FAMILY MEMBER"/>
    <property type="match status" value="1"/>
</dbReference>
<organism evidence="6 7">
    <name type="scientific">Holothuria leucospilota</name>
    <name type="common">Black long sea cucumber</name>
    <name type="synonym">Mertensiothuria leucospilota</name>
    <dbReference type="NCBI Taxonomy" id="206669"/>
    <lineage>
        <taxon>Eukaryota</taxon>
        <taxon>Metazoa</taxon>
        <taxon>Echinodermata</taxon>
        <taxon>Eleutherozoa</taxon>
        <taxon>Echinozoa</taxon>
        <taxon>Holothuroidea</taxon>
        <taxon>Aspidochirotacea</taxon>
        <taxon>Aspidochirotida</taxon>
        <taxon>Holothuriidae</taxon>
        <taxon>Holothuria</taxon>
    </lineage>
</organism>
<comment type="caution">
    <text evidence="6">The sequence shown here is derived from an EMBL/GenBank/DDBJ whole genome shotgun (WGS) entry which is preliminary data.</text>
</comment>
<reference evidence="6" key="1">
    <citation type="submission" date="2021-10" db="EMBL/GenBank/DDBJ databases">
        <title>Tropical sea cucumber genome reveals ecological adaptation and Cuvierian tubules defense mechanism.</title>
        <authorList>
            <person name="Chen T."/>
        </authorList>
    </citation>
    <scope>NUCLEOTIDE SEQUENCE</scope>
    <source>
        <strain evidence="6">Nanhai2018</strain>
        <tissue evidence="6">Muscle</tissue>
    </source>
</reference>
<dbReference type="AlphaFoldDB" id="A0A9Q0YQM9"/>
<feature type="compositionally biased region" description="Basic and acidic residues" evidence="3">
    <location>
        <begin position="469"/>
        <end position="506"/>
    </location>
</feature>
<dbReference type="GO" id="GO:0005634">
    <property type="term" value="C:nucleus"/>
    <property type="evidence" value="ECO:0007669"/>
    <property type="project" value="UniProtKB-SubCell"/>
</dbReference>
<comment type="subcellular location">
    <subcellularLocation>
        <location evidence="1">Nucleus</location>
    </subcellularLocation>
</comment>
<evidence type="ECO:0000313" key="6">
    <source>
        <dbReference type="EMBL" id="KAJ8025725.1"/>
    </source>
</evidence>
<dbReference type="EMBL" id="JAIZAY010000017">
    <property type="protein sequence ID" value="KAJ8025725.1"/>
    <property type="molecule type" value="Genomic_DNA"/>
</dbReference>
<dbReference type="CDD" id="cd21794">
    <property type="entry name" value="Rad21_Rec8_M_Rec8"/>
    <property type="match status" value="1"/>
</dbReference>
<dbReference type="Pfam" id="PF04825">
    <property type="entry name" value="Rad21_Rec8_N"/>
    <property type="match status" value="1"/>
</dbReference>
<dbReference type="OrthoDB" id="10071381at2759"/>
<dbReference type="PANTHER" id="PTHR12585:SF27">
    <property type="entry name" value="MEIOTIC RECOMBINATION PROTEIN REC8 HOMOLOG"/>
    <property type="match status" value="1"/>
</dbReference>
<evidence type="ECO:0000256" key="1">
    <source>
        <dbReference type="ARBA" id="ARBA00004123"/>
    </source>
</evidence>
<evidence type="ECO:0000259" key="5">
    <source>
        <dbReference type="Pfam" id="PF04825"/>
    </source>
</evidence>
<name>A0A9Q0YQM9_HOLLE</name>
<feature type="region of interest" description="Disordered" evidence="3">
    <location>
        <begin position="307"/>
        <end position="331"/>
    </location>
</feature>
<feature type="domain" description="Rad21/Rec8-like protein C-terminal eukaryotic" evidence="4">
    <location>
        <begin position="625"/>
        <end position="670"/>
    </location>
</feature>
<evidence type="ECO:0000313" key="7">
    <source>
        <dbReference type="Proteomes" id="UP001152320"/>
    </source>
</evidence>